<evidence type="ECO:0000313" key="3">
    <source>
        <dbReference type="EMBL" id="KAK3669755.1"/>
    </source>
</evidence>
<dbReference type="SUPFAM" id="SSF56112">
    <property type="entry name" value="Protein kinase-like (PK-like)"/>
    <property type="match status" value="1"/>
</dbReference>
<comment type="caution">
    <text evidence="3">The sequence shown here is derived from an EMBL/GenBank/DDBJ whole genome shotgun (WGS) entry which is preliminary data.</text>
</comment>
<evidence type="ECO:0000259" key="2">
    <source>
        <dbReference type="PROSITE" id="PS50011"/>
    </source>
</evidence>
<dbReference type="AlphaFoldDB" id="A0AAE0TMZ9"/>
<keyword evidence="4" id="KW-1185">Reference proteome</keyword>
<dbReference type="Proteomes" id="UP001274830">
    <property type="component" value="Unassembled WGS sequence"/>
</dbReference>
<dbReference type="InterPro" id="IPR011009">
    <property type="entry name" value="Kinase-like_dom_sf"/>
</dbReference>
<dbReference type="PROSITE" id="PS50011">
    <property type="entry name" value="PROTEIN_KINASE_DOM"/>
    <property type="match status" value="1"/>
</dbReference>
<dbReference type="InterPro" id="IPR000719">
    <property type="entry name" value="Prot_kinase_dom"/>
</dbReference>
<dbReference type="SMART" id="SM00220">
    <property type="entry name" value="S_TKc"/>
    <property type="match status" value="1"/>
</dbReference>
<dbReference type="GO" id="GO:0005737">
    <property type="term" value="C:cytoplasm"/>
    <property type="evidence" value="ECO:0007669"/>
    <property type="project" value="TreeGrafter"/>
</dbReference>
<evidence type="ECO:0000256" key="1">
    <source>
        <dbReference type="SAM" id="MobiDB-lite"/>
    </source>
</evidence>
<reference evidence="3" key="1">
    <citation type="submission" date="2023-07" db="EMBL/GenBank/DDBJ databases">
        <title>Black Yeasts Isolated from many extreme environments.</title>
        <authorList>
            <person name="Coleine C."/>
            <person name="Stajich J.E."/>
            <person name="Selbmann L."/>
        </authorList>
    </citation>
    <scope>NUCLEOTIDE SEQUENCE</scope>
    <source>
        <strain evidence="3">CCFEE 5485</strain>
    </source>
</reference>
<dbReference type="GO" id="GO:0004674">
    <property type="term" value="F:protein serine/threonine kinase activity"/>
    <property type="evidence" value="ECO:0007669"/>
    <property type="project" value="TreeGrafter"/>
</dbReference>
<dbReference type="GO" id="GO:0044773">
    <property type="term" value="P:mitotic DNA damage checkpoint signaling"/>
    <property type="evidence" value="ECO:0007669"/>
    <property type="project" value="TreeGrafter"/>
</dbReference>
<feature type="region of interest" description="Disordered" evidence="1">
    <location>
        <begin position="575"/>
        <end position="617"/>
    </location>
</feature>
<accession>A0AAE0TMZ9</accession>
<gene>
    <name evidence="3" type="ORF">LTR78_010383</name>
</gene>
<dbReference type="GO" id="GO:0005634">
    <property type="term" value="C:nucleus"/>
    <property type="evidence" value="ECO:0007669"/>
    <property type="project" value="TreeGrafter"/>
</dbReference>
<dbReference type="EMBL" id="JAUTXT010000073">
    <property type="protein sequence ID" value="KAK3669755.1"/>
    <property type="molecule type" value="Genomic_DNA"/>
</dbReference>
<feature type="compositionally biased region" description="Basic and acidic residues" evidence="1">
    <location>
        <begin position="575"/>
        <end position="603"/>
    </location>
</feature>
<dbReference type="PANTHER" id="PTHR44167:SF24">
    <property type="entry name" value="SERINE_THREONINE-PROTEIN KINASE CHK2"/>
    <property type="match status" value="1"/>
</dbReference>
<name>A0AAE0TMZ9_9PEZI</name>
<sequence>MLSLDSSCARLPLDFASLTPADRSTALGAQMMLDNVQDQPYNSNHHKKFVRSQIGGLAAPKSPTFVAESSELTDGNTTEADLSDDEEAFTVTACYVLSLEKTRLPLSPEVGYWFGYGDCDRYGSTGGVDIAIMPANFENIATTASAPVYARHGFFAFDPTHGSFWLHARHKGIRVDDHPIAAKTRILLGRRMRISIGPHRFIFEYKVSDEAIFQDALRAFFAEDHSQVHLNEETSATPSTSDVRIDDWVLHGVVGSSMRSVIHAASNVRSGEVVAVKRLRFGSSQGMAEREVEVYNDILESVRDNRYNAYVMQARSVLSAERPYNSTKEVYLLWKPLARMGDFSAFGTNGRWRELSRDIRIVLFVQVALGLSALHDAGWIHRDLKPPNLGIVELGENPRAVIIDQGGACRQKSKGHVPKIKVCGTVGYLAPELESDAIVPCYGMEVDIWSLGVVAYYLFVESCLPWSLDYNMFVPSRNALEPSLHLFRQARSELLSQPMLSLERLIGDMLTEDPRKRPGIQDVLAHAALRHVRVGVDARLEATKHTGQKRGQGALYHEMSDQRRVAHHPRQIEKQALETDQVTKDENDDTKGGLDQSLREDTKSTAGPFSLSRLSLP</sequence>
<evidence type="ECO:0000313" key="4">
    <source>
        <dbReference type="Proteomes" id="UP001274830"/>
    </source>
</evidence>
<dbReference type="PANTHER" id="PTHR44167">
    <property type="entry name" value="OVARIAN-SPECIFIC SERINE/THREONINE-PROTEIN KINASE LOK-RELATED"/>
    <property type="match status" value="1"/>
</dbReference>
<protein>
    <recommendedName>
        <fullName evidence="2">Protein kinase domain-containing protein</fullName>
    </recommendedName>
</protein>
<dbReference type="Gene3D" id="1.10.510.10">
    <property type="entry name" value="Transferase(Phosphotransferase) domain 1"/>
    <property type="match status" value="1"/>
</dbReference>
<feature type="domain" description="Protein kinase" evidence="2">
    <location>
        <begin position="248"/>
        <end position="529"/>
    </location>
</feature>
<proteinExistence type="predicted"/>
<organism evidence="3 4">
    <name type="scientific">Recurvomyces mirabilis</name>
    <dbReference type="NCBI Taxonomy" id="574656"/>
    <lineage>
        <taxon>Eukaryota</taxon>
        <taxon>Fungi</taxon>
        <taxon>Dikarya</taxon>
        <taxon>Ascomycota</taxon>
        <taxon>Pezizomycotina</taxon>
        <taxon>Dothideomycetes</taxon>
        <taxon>Dothideomycetidae</taxon>
        <taxon>Mycosphaerellales</taxon>
        <taxon>Teratosphaeriaceae</taxon>
        <taxon>Recurvomyces</taxon>
    </lineage>
</organism>
<dbReference type="Pfam" id="PF00069">
    <property type="entry name" value="Pkinase"/>
    <property type="match status" value="1"/>
</dbReference>
<dbReference type="GO" id="GO:0005524">
    <property type="term" value="F:ATP binding"/>
    <property type="evidence" value="ECO:0007669"/>
    <property type="project" value="InterPro"/>
</dbReference>